<dbReference type="InterPro" id="IPR056125">
    <property type="entry name" value="DUF7708"/>
</dbReference>
<dbReference type="AlphaFoldDB" id="A0A0D2XES6"/>
<organism evidence="2 3">
    <name type="scientific">Fusarium oxysporum (strain Fo5176)</name>
    <name type="common">Fusarium vascular wilt</name>
    <dbReference type="NCBI Taxonomy" id="660025"/>
    <lineage>
        <taxon>Eukaryota</taxon>
        <taxon>Fungi</taxon>
        <taxon>Dikarya</taxon>
        <taxon>Ascomycota</taxon>
        <taxon>Pezizomycotina</taxon>
        <taxon>Sordariomycetes</taxon>
        <taxon>Hypocreomycetidae</taxon>
        <taxon>Hypocreales</taxon>
        <taxon>Nectriaceae</taxon>
        <taxon>Fusarium</taxon>
        <taxon>Fusarium oxysporum species complex</taxon>
    </lineage>
</organism>
<dbReference type="STRING" id="426428.A0A0D2XES6"/>
<dbReference type="EnsemblFungi" id="FOXG_02413T0">
    <property type="protein sequence ID" value="FOXG_02413P0"/>
    <property type="gene ID" value="FOXG_02413"/>
</dbReference>
<proteinExistence type="predicted"/>
<evidence type="ECO:0000259" key="1">
    <source>
        <dbReference type="Pfam" id="PF24809"/>
    </source>
</evidence>
<gene>
    <name evidence="2" type="primary">28944610</name>
</gene>
<name>A0A0D2XES6_FUSOF</name>
<feature type="domain" description="DUF7708" evidence="1">
    <location>
        <begin position="78"/>
        <end position="136"/>
    </location>
</feature>
<protein>
    <recommendedName>
        <fullName evidence="1">DUF7708 domain-containing protein</fullName>
    </recommendedName>
</protein>
<dbReference type="Pfam" id="PF24809">
    <property type="entry name" value="DUF7708"/>
    <property type="match status" value="1"/>
</dbReference>
<reference evidence="3" key="1">
    <citation type="journal article" date="2012" name="Mol. Plant Microbe Interact.">
        <title>A highly conserved effector in Fusarium oxysporum is required for full virulence on Arabidopsis.</title>
        <authorList>
            <person name="Thatcher L.F."/>
            <person name="Gardiner D.M."/>
            <person name="Kazan K."/>
            <person name="Manners J."/>
        </authorList>
    </citation>
    <scope>NUCLEOTIDE SEQUENCE [LARGE SCALE GENOMIC DNA]</scope>
    <source>
        <strain evidence="3">Fo5176</strain>
    </source>
</reference>
<dbReference type="Proteomes" id="UP000002489">
    <property type="component" value="Unassembled WGS sequence"/>
</dbReference>
<sequence>MSVDLVFQSWYKGDDASKAGIAQEAFKSVKKHFEQSNSLSGDEKALLGKKSSLQDVEKAVSDAFAKYEAKSEASKTRKWLQKASESICHYGQVLDVFVQHHPEYVSLAWGLMKVMFIRIGTCTDNINELATVGSQTELRVMHNTQSSKLNEIILSLQTSEKTRQAQIDGLNCAISRLEISSRDHGRKLDLIMQWLEASGLTINDFLTKIESM</sequence>
<dbReference type="VEuPathDB" id="FungiDB:FOXG_02413"/>
<reference evidence="2" key="2">
    <citation type="submission" date="2025-08" db="UniProtKB">
        <authorList>
            <consortium name="EnsemblFungi"/>
        </authorList>
    </citation>
    <scope>IDENTIFICATION</scope>
    <source>
        <strain evidence="2">4287 / CBS 123668 / FGSC 9935 / NRRL 34936</strain>
    </source>
</reference>
<accession>A0A0D2XES6</accession>
<evidence type="ECO:0000313" key="3">
    <source>
        <dbReference type="Proteomes" id="UP000002489"/>
    </source>
</evidence>
<evidence type="ECO:0000313" key="2">
    <source>
        <dbReference type="EnsemblFungi" id="FOXG_02413P0"/>
    </source>
</evidence>